<dbReference type="Pfam" id="PF13853">
    <property type="entry name" value="7tm_4"/>
    <property type="match status" value="1"/>
</dbReference>
<evidence type="ECO:0000256" key="3">
    <source>
        <dbReference type="ARBA" id="ARBA00022475"/>
    </source>
</evidence>
<evidence type="ECO:0000256" key="9">
    <source>
        <dbReference type="ARBA" id="ARBA00023136"/>
    </source>
</evidence>
<evidence type="ECO:0000313" key="17">
    <source>
        <dbReference type="Proteomes" id="UP000504617"/>
    </source>
</evidence>
<organism evidence="17 18">
    <name type="scientific">Thamnophis sirtalis</name>
    <dbReference type="NCBI Taxonomy" id="35019"/>
    <lineage>
        <taxon>Eukaryota</taxon>
        <taxon>Metazoa</taxon>
        <taxon>Chordata</taxon>
        <taxon>Craniata</taxon>
        <taxon>Vertebrata</taxon>
        <taxon>Euteleostomi</taxon>
        <taxon>Lepidosauria</taxon>
        <taxon>Squamata</taxon>
        <taxon>Bifurcata</taxon>
        <taxon>Unidentata</taxon>
        <taxon>Episquamata</taxon>
        <taxon>Toxicofera</taxon>
        <taxon>Serpentes</taxon>
        <taxon>Colubroidea</taxon>
        <taxon>Colubridae</taxon>
        <taxon>Natricinae</taxon>
        <taxon>Thamnophis</taxon>
    </lineage>
</organism>
<feature type="transmembrane region" description="Helical" evidence="15">
    <location>
        <begin position="99"/>
        <end position="119"/>
    </location>
</feature>
<dbReference type="PANTHER" id="PTHR24242">
    <property type="entry name" value="G-PROTEIN COUPLED RECEPTOR"/>
    <property type="match status" value="1"/>
</dbReference>
<evidence type="ECO:0000256" key="1">
    <source>
        <dbReference type="ARBA" id="ARBA00004651"/>
    </source>
</evidence>
<dbReference type="InterPro" id="IPR050939">
    <property type="entry name" value="Olfactory_GPCR1"/>
</dbReference>
<keyword evidence="11 14" id="KW-0675">Receptor</keyword>
<dbReference type="OrthoDB" id="9015981at2759"/>
<dbReference type="PANTHER" id="PTHR24242:SF227">
    <property type="entry name" value="OLFACTORY RECEPTOR"/>
    <property type="match status" value="1"/>
</dbReference>
<evidence type="ECO:0000256" key="11">
    <source>
        <dbReference type="ARBA" id="ARBA00023170"/>
    </source>
</evidence>
<evidence type="ECO:0000256" key="2">
    <source>
        <dbReference type="ARBA" id="ARBA00010663"/>
    </source>
</evidence>
<evidence type="ECO:0000256" key="10">
    <source>
        <dbReference type="ARBA" id="ARBA00023157"/>
    </source>
</evidence>
<proteinExistence type="inferred from homology"/>
<dbReference type="FunFam" id="1.20.1070.10:FF:000001">
    <property type="entry name" value="Olfactory receptor"/>
    <property type="match status" value="1"/>
</dbReference>
<name>A0A6I9YQ83_9SAUR</name>
<keyword evidence="12" id="KW-0325">Glycoprotein</keyword>
<dbReference type="InterPro" id="IPR017452">
    <property type="entry name" value="GPCR_Rhodpsn_7TM"/>
</dbReference>
<keyword evidence="9 15" id="KW-0472">Membrane</keyword>
<dbReference type="PROSITE" id="PS50262">
    <property type="entry name" value="G_PROTEIN_RECEP_F1_2"/>
    <property type="match status" value="1"/>
</dbReference>
<keyword evidence="10" id="KW-1015">Disulfide bond</keyword>
<accession>A0A6I9YQ83</accession>
<feature type="transmembrane region" description="Helical" evidence="15">
    <location>
        <begin position="26"/>
        <end position="51"/>
    </location>
</feature>
<evidence type="ECO:0000256" key="5">
    <source>
        <dbReference type="ARBA" id="ARBA00022692"/>
    </source>
</evidence>
<comment type="subcellular location">
    <subcellularLocation>
        <location evidence="1 15">Cell membrane</location>
        <topology evidence="1 15">Multi-pass membrane protein</topology>
    </subcellularLocation>
</comment>
<dbReference type="InterPro" id="IPR000725">
    <property type="entry name" value="Olfact_rcpt"/>
</dbReference>
<evidence type="ECO:0000256" key="8">
    <source>
        <dbReference type="ARBA" id="ARBA00023040"/>
    </source>
</evidence>
<dbReference type="GO" id="GO:0005886">
    <property type="term" value="C:plasma membrane"/>
    <property type="evidence" value="ECO:0007669"/>
    <property type="project" value="UniProtKB-SubCell"/>
</dbReference>
<protein>
    <recommendedName>
        <fullName evidence="15">Olfactory receptor</fullName>
    </recommendedName>
</protein>
<keyword evidence="6 15" id="KW-0552">Olfaction</keyword>
<dbReference type="GO" id="GO:0004930">
    <property type="term" value="F:G protein-coupled receptor activity"/>
    <property type="evidence" value="ECO:0007669"/>
    <property type="project" value="UniProtKB-KW"/>
</dbReference>
<evidence type="ECO:0000256" key="15">
    <source>
        <dbReference type="RuleBase" id="RU363047"/>
    </source>
</evidence>
<evidence type="ECO:0000256" key="12">
    <source>
        <dbReference type="ARBA" id="ARBA00023180"/>
    </source>
</evidence>
<evidence type="ECO:0000256" key="7">
    <source>
        <dbReference type="ARBA" id="ARBA00022989"/>
    </source>
</evidence>
<keyword evidence="17" id="KW-1185">Reference proteome</keyword>
<dbReference type="Gene3D" id="1.20.1070.10">
    <property type="entry name" value="Rhodopsin 7-helix transmembrane proteins"/>
    <property type="match status" value="1"/>
</dbReference>
<dbReference type="Proteomes" id="UP000504617">
    <property type="component" value="Unplaced"/>
</dbReference>
<dbReference type="PRINTS" id="PR00245">
    <property type="entry name" value="OLFACTORYR"/>
</dbReference>
<evidence type="ECO:0000256" key="4">
    <source>
        <dbReference type="ARBA" id="ARBA00022606"/>
    </source>
</evidence>
<dbReference type="KEGG" id="tsr:106552821"/>
<keyword evidence="4 15" id="KW-0716">Sensory transduction</keyword>
<evidence type="ECO:0000256" key="14">
    <source>
        <dbReference type="RuleBase" id="RU000688"/>
    </source>
</evidence>
<keyword evidence="5 14" id="KW-0812">Transmembrane</keyword>
<dbReference type="InterPro" id="IPR000276">
    <property type="entry name" value="GPCR_Rhodpsn"/>
</dbReference>
<keyword evidence="13 14" id="KW-0807">Transducer</keyword>
<dbReference type="FunFam" id="1.10.1220.70:FF:000001">
    <property type="entry name" value="Olfactory receptor"/>
    <property type="match status" value="1"/>
</dbReference>
<dbReference type="PRINTS" id="PR00237">
    <property type="entry name" value="GPCRRHODOPSN"/>
</dbReference>
<dbReference type="SUPFAM" id="SSF81321">
    <property type="entry name" value="Family A G protein-coupled receptor-like"/>
    <property type="match status" value="1"/>
</dbReference>
<sequence>MELVNTSKVQEFVLVGFGDQHQIRHLLVVIFAVLYILTLTENIVIIMLVFLDSHLAQLPMYVFLSNFSWLEMCYVTTTVPRMLYDLVTSKGNISFHACFLQFYIFFSLGSTECFFLSAMALDRYIAICHPLHYLQLMSKFICSALVSACWILGFLWYIVPVILISKLSFCGSNIINHLLCDPGPILSLACPPLGMIPFICQVFMNTMFAVNLIFVVLSYGMVILTLTKKSSQGRQRKTFSTILFHLVVVTLFYGSVAGVYLTPGGESQSGTNRLATIFYTIITPLLNPLIYCLRNGQVKEALGRLLKRKMRPEVIHHPVNVDTFGISWQVQCHIIVSVIAMDNPQNYLTEGKFVSKSSTLEYATASIYARIFLYSG</sequence>
<dbReference type="RefSeq" id="XP_013926673.1">
    <property type="nucleotide sequence ID" value="XM_014071198.1"/>
</dbReference>
<evidence type="ECO:0000313" key="18">
    <source>
        <dbReference type="RefSeq" id="XP_013926673.1"/>
    </source>
</evidence>
<feature type="transmembrane region" description="Helical" evidence="15">
    <location>
        <begin position="140"/>
        <end position="159"/>
    </location>
</feature>
<dbReference type="GeneID" id="106552821"/>
<feature type="domain" description="G-protein coupled receptors family 1 profile" evidence="16">
    <location>
        <begin position="41"/>
        <end position="291"/>
    </location>
</feature>
<reference evidence="18" key="1">
    <citation type="submission" date="2025-08" db="UniProtKB">
        <authorList>
            <consortium name="RefSeq"/>
        </authorList>
    </citation>
    <scope>IDENTIFICATION</scope>
    <source>
        <tissue evidence="18">Skeletal muscle</tissue>
    </source>
</reference>
<evidence type="ECO:0000256" key="13">
    <source>
        <dbReference type="ARBA" id="ARBA00023224"/>
    </source>
</evidence>
<keyword evidence="8 14" id="KW-0297">G-protein coupled receptor</keyword>
<comment type="similarity">
    <text evidence="2 14">Belongs to the G-protein coupled receptor 1 family.</text>
</comment>
<feature type="transmembrane region" description="Helical" evidence="15">
    <location>
        <begin position="274"/>
        <end position="293"/>
    </location>
</feature>
<keyword evidence="7 15" id="KW-1133">Transmembrane helix</keyword>
<feature type="transmembrane region" description="Helical" evidence="15">
    <location>
        <begin position="58"/>
        <end position="79"/>
    </location>
</feature>
<feature type="transmembrane region" description="Helical" evidence="15">
    <location>
        <begin position="238"/>
        <end position="262"/>
    </location>
</feature>
<evidence type="ECO:0000259" key="16">
    <source>
        <dbReference type="PROSITE" id="PS50262"/>
    </source>
</evidence>
<gene>
    <name evidence="18" type="primary">LOC106552821</name>
</gene>
<dbReference type="AlphaFoldDB" id="A0A6I9YQ83"/>
<dbReference type="GO" id="GO:0004984">
    <property type="term" value="F:olfactory receptor activity"/>
    <property type="evidence" value="ECO:0007669"/>
    <property type="project" value="InterPro"/>
</dbReference>
<feature type="transmembrane region" description="Helical" evidence="15">
    <location>
        <begin position="202"/>
        <end position="226"/>
    </location>
</feature>
<evidence type="ECO:0000256" key="6">
    <source>
        <dbReference type="ARBA" id="ARBA00022725"/>
    </source>
</evidence>
<dbReference type="PROSITE" id="PS00237">
    <property type="entry name" value="G_PROTEIN_RECEP_F1_1"/>
    <property type="match status" value="1"/>
</dbReference>
<keyword evidence="3 15" id="KW-1003">Cell membrane</keyword>